<dbReference type="Pfam" id="PF08984">
    <property type="entry name" value="DUF1858"/>
    <property type="match status" value="1"/>
</dbReference>
<dbReference type="NCBIfam" id="TIGR03980">
    <property type="entry name" value="prismane_assoc"/>
    <property type="match status" value="1"/>
</dbReference>
<organism evidence="2 3">
    <name type="scientific">Devosia oryziradicis</name>
    <dbReference type="NCBI Taxonomy" id="2801335"/>
    <lineage>
        <taxon>Bacteria</taxon>
        <taxon>Pseudomonadati</taxon>
        <taxon>Pseudomonadota</taxon>
        <taxon>Alphaproteobacteria</taxon>
        <taxon>Hyphomicrobiales</taxon>
        <taxon>Devosiaceae</taxon>
        <taxon>Devosia</taxon>
    </lineage>
</organism>
<evidence type="ECO:0000313" key="2">
    <source>
        <dbReference type="EMBL" id="QQR36203.1"/>
    </source>
</evidence>
<gene>
    <name evidence="2" type="ORF">JI749_00735</name>
</gene>
<feature type="domain" description="DUF1858" evidence="1">
    <location>
        <begin position="9"/>
        <end position="58"/>
    </location>
</feature>
<dbReference type="SUPFAM" id="SSF140683">
    <property type="entry name" value="SP0561-like"/>
    <property type="match status" value="1"/>
</dbReference>
<dbReference type="InterPro" id="IPR038062">
    <property type="entry name" value="ScdA-like_N_sf"/>
</dbReference>
<accession>A0ABX7BWA6</accession>
<dbReference type="PANTHER" id="PTHR39341:SF1">
    <property type="entry name" value="DUF1858 DOMAIN-CONTAINING PROTEIN"/>
    <property type="match status" value="1"/>
</dbReference>
<dbReference type="PANTHER" id="PTHR39341">
    <property type="entry name" value="BSL7085 PROTEIN"/>
    <property type="match status" value="1"/>
</dbReference>
<dbReference type="InterPro" id="IPR015077">
    <property type="entry name" value="DUF1858"/>
</dbReference>
<dbReference type="Gene3D" id="1.10.3910.10">
    <property type="entry name" value="SP0561-like"/>
    <property type="match status" value="1"/>
</dbReference>
<evidence type="ECO:0000313" key="3">
    <source>
        <dbReference type="Proteomes" id="UP000595460"/>
    </source>
</evidence>
<sequence length="76" mass="8582">MHRRTRLEDLTVKEIMDRWPQTASVFISRRMHCVGCPIGPFHTLADAAAEHRLDADALEAAIHDQITAGRAPGHRR</sequence>
<dbReference type="Proteomes" id="UP000595460">
    <property type="component" value="Chromosome"/>
</dbReference>
<name>A0ABX7BWA6_9HYPH</name>
<reference evidence="2 3" key="1">
    <citation type="submission" date="2021-01" db="EMBL/GenBank/DDBJ databases">
        <title>Genome seq and assembly of Devosia sp. G19.</title>
        <authorList>
            <person name="Chhetri G."/>
        </authorList>
    </citation>
    <scope>NUCLEOTIDE SEQUENCE [LARGE SCALE GENOMIC DNA]</scope>
    <source>
        <strain evidence="2 3">G19</strain>
    </source>
</reference>
<dbReference type="InterPro" id="IPR023883">
    <property type="entry name" value="CHP03980_redox-disulphide"/>
</dbReference>
<keyword evidence="3" id="KW-1185">Reference proteome</keyword>
<proteinExistence type="predicted"/>
<evidence type="ECO:0000259" key="1">
    <source>
        <dbReference type="Pfam" id="PF08984"/>
    </source>
</evidence>
<dbReference type="EMBL" id="CP068047">
    <property type="protein sequence ID" value="QQR36203.1"/>
    <property type="molecule type" value="Genomic_DNA"/>
</dbReference>
<protein>
    <submittedName>
        <fullName evidence="2">DUF1858 domain-containing protein</fullName>
    </submittedName>
</protein>
<dbReference type="RefSeq" id="WP_201657316.1">
    <property type="nucleotide sequence ID" value="NZ_CP068047.1"/>
</dbReference>